<dbReference type="SUPFAM" id="SSF51690">
    <property type="entry name" value="Nicotinate/Quinolinate PRTase C-terminal domain-like"/>
    <property type="match status" value="1"/>
</dbReference>
<comment type="caution">
    <text evidence="11">The sequence shown here is derived from an EMBL/GenBank/DDBJ whole genome shotgun (WGS) entry which is preliminary data.</text>
</comment>
<evidence type="ECO:0000256" key="6">
    <source>
        <dbReference type="ARBA" id="ARBA00022642"/>
    </source>
</evidence>
<evidence type="ECO:0000313" key="11">
    <source>
        <dbReference type="EMBL" id="MDY8107836.1"/>
    </source>
</evidence>
<dbReference type="GO" id="GO:0016757">
    <property type="term" value="F:glycosyltransferase activity"/>
    <property type="evidence" value="ECO:0007669"/>
    <property type="project" value="UniProtKB-KW"/>
</dbReference>
<sequence length="434" mass="49273">MVATDIATRVWNHTFKLDPIVRSLLDTDFYKLLMQQMVFGLYPDVRATFQLINRTVSVKLAREIDEEELRAQLDYARTLTFTKREMIWLAGNSFYGTGQIFRPDYLEWLADFQLPPYELKSVDGQFELIFEGPWTDTMMWEIPALAIVNELRSRAAMRTFKRFELDIAYARAKAKMWEKVERLQSLPDLKISDFGTRRRHSFLWQRWCVEALKEGLGQRLIGSSNVLLAMETDLEAIGTNAHELPMVIAALAQSEAALKAAPYKVLEDWQSYYGGNLLIVLPDTFGTGGFLRDAPDWLAEWTGFRPDSAPPIEGGEDIIAWWTSRGIDPRERLIVFSDGLDSDTIEEVYHHFHGRVRMSFGWGTNLTNDFRDVAPEPATGLDAISLVCKVISANGRPAVKLSDNPAKATGDPDAVKRYLAVFGNPDYGSRKVSV</sequence>
<reference evidence="11 12" key="1">
    <citation type="submission" date="2023-12" db="EMBL/GenBank/DDBJ databases">
        <title>Description of Novel Strain Fulvimarina sp. 2208YS6-2-32 isolated from Uroteuthis (Photololigo) edulis.</title>
        <authorList>
            <person name="Park J.-S."/>
        </authorList>
    </citation>
    <scope>NUCLEOTIDE SEQUENCE [LARGE SCALE GENOMIC DNA]</scope>
    <source>
        <strain evidence="11 12">2208YS6-2-32</strain>
    </source>
</reference>
<evidence type="ECO:0000256" key="7">
    <source>
        <dbReference type="HAMAP-Rule" id="MF_00570"/>
    </source>
</evidence>
<evidence type="ECO:0000259" key="9">
    <source>
        <dbReference type="Pfam" id="PF04095"/>
    </source>
</evidence>
<keyword evidence="5 7" id="KW-0436">Ligase</keyword>
<proteinExistence type="inferred from homology"/>
<evidence type="ECO:0000256" key="8">
    <source>
        <dbReference type="RuleBase" id="RU003838"/>
    </source>
</evidence>
<dbReference type="EC" id="6.3.4.21" evidence="3 7"/>
<dbReference type="InterPro" id="IPR036068">
    <property type="entry name" value="Nicotinate_pribotase-like_C"/>
</dbReference>
<name>A0ABU5HXH6_9HYPH</name>
<gene>
    <name evidence="7 11" type="primary">pncB</name>
    <name evidence="11" type="ORF">U0C82_01570</name>
</gene>
<dbReference type="InterPro" id="IPR041525">
    <property type="entry name" value="N/Namide_PRibTrfase"/>
</dbReference>
<dbReference type="Pfam" id="PF04095">
    <property type="entry name" value="NAPRTase"/>
    <property type="match status" value="1"/>
</dbReference>
<comment type="function">
    <text evidence="7 8">Catalyzes the synthesis of beta-nicotinate D-ribonucleotide from nicotinate and 5-phospho-D-ribose 1-phosphate at the expense of ATP.</text>
</comment>
<keyword evidence="11" id="KW-0808">Transferase</keyword>
<accession>A0ABU5HXH6</accession>
<dbReference type="GO" id="GO:0004516">
    <property type="term" value="F:nicotinate phosphoribosyltransferase activity"/>
    <property type="evidence" value="ECO:0007669"/>
    <property type="project" value="UniProtKB-EC"/>
</dbReference>
<keyword evidence="4 7" id="KW-0597">Phosphoprotein</keyword>
<evidence type="ECO:0000256" key="3">
    <source>
        <dbReference type="ARBA" id="ARBA00013236"/>
    </source>
</evidence>
<dbReference type="PANTHER" id="PTHR11098:SF1">
    <property type="entry name" value="NICOTINATE PHOSPHORIBOSYLTRANSFERASE"/>
    <property type="match status" value="1"/>
</dbReference>
<comment type="pathway">
    <text evidence="1 7 8">Cofactor biosynthesis; NAD(+) biosynthesis; nicotinate D-ribonucleotide from nicotinate: step 1/1.</text>
</comment>
<dbReference type="Gene3D" id="3.20.140.10">
    <property type="entry name" value="nicotinate phosphoribosyltransferase"/>
    <property type="match status" value="1"/>
</dbReference>
<dbReference type="NCBIfam" id="NF003704">
    <property type="entry name" value="PRK05321.1"/>
    <property type="match status" value="1"/>
</dbReference>
<keyword evidence="12" id="KW-1185">Reference proteome</keyword>
<evidence type="ECO:0000256" key="2">
    <source>
        <dbReference type="ARBA" id="ARBA00010897"/>
    </source>
</evidence>
<dbReference type="Proteomes" id="UP001294412">
    <property type="component" value="Unassembled WGS sequence"/>
</dbReference>
<feature type="modified residue" description="Phosphohistidine; by autocatalysis" evidence="7">
    <location>
        <position position="242"/>
    </location>
</feature>
<organism evidence="11 12">
    <name type="scientific">Fulvimarina uroteuthidis</name>
    <dbReference type="NCBI Taxonomy" id="3098149"/>
    <lineage>
        <taxon>Bacteria</taxon>
        <taxon>Pseudomonadati</taxon>
        <taxon>Pseudomonadota</taxon>
        <taxon>Alphaproteobacteria</taxon>
        <taxon>Hyphomicrobiales</taxon>
        <taxon>Aurantimonadaceae</taxon>
        <taxon>Fulvimarina</taxon>
    </lineage>
</organism>
<evidence type="ECO:0000256" key="5">
    <source>
        <dbReference type="ARBA" id="ARBA00022598"/>
    </source>
</evidence>
<dbReference type="InterPro" id="IPR040727">
    <property type="entry name" value="NAPRTase_N"/>
</dbReference>
<dbReference type="InterPro" id="IPR006406">
    <property type="entry name" value="Nic_PRibTrfase"/>
</dbReference>
<dbReference type="RefSeq" id="WP_322185205.1">
    <property type="nucleotide sequence ID" value="NZ_JAXLPB010000001.1"/>
</dbReference>
<dbReference type="PIRSF" id="PIRSF000484">
    <property type="entry name" value="NAPRT"/>
    <property type="match status" value="1"/>
</dbReference>
<feature type="domain" description="Nicotinate phosphoribosyltransferase N-terminal" evidence="10">
    <location>
        <begin position="25"/>
        <end position="149"/>
    </location>
</feature>
<dbReference type="NCBIfam" id="TIGR01514">
    <property type="entry name" value="NAPRTase"/>
    <property type="match status" value="1"/>
</dbReference>
<keyword evidence="11" id="KW-0328">Glycosyltransferase</keyword>
<feature type="domain" description="Nicotinate/nicotinamide phosphoribosyltransferase" evidence="9">
    <location>
        <begin position="190"/>
        <end position="425"/>
    </location>
</feature>
<protein>
    <recommendedName>
        <fullName evidence="3 7">Nicotinate phosphoribosyltransferase</fullName>
        <shortName evidence="7">NAPRTase</shortName>
        <ecNumber evidence="3 7">6.3.4.21</ecNumber>
    </recommendedName>
</protein>
<dbReference type="PANTHER" id="PTHR11098">
    <property type="entry name" value="NICOTINATE PHOSPHORIBOSYLTRANSFERASE"/>
    <property type="match status" value="1"/>
</dbReference>
<comment type="PTM">
    <text evidence="7 8">Transiently phosphorylated on a His residue during the reaction cycle. Phosphorylation strongly increases the affinity for substrates and increases the rate of nicotinate D-ribonucleotide production. Dephosphorylation regenerates the low-affinity form of the enzyme, leading to product release.</text>
</comment>
<dbReference type="HAMAP" id="MF_00570">
    <property type="entry name" value="NAPRTase"/>
    <property type="match status" value="1"/>
</dbReference>
<evidence type="ECO:0000256" key="4">
    <source>
        <dbReference type="ARBA" id="ARBA00022553"/>
    </source>
</evidence>
<dbReference type="SUPFAM" id="SSF54675">
    <property type="entry name" value="Nicotinate/Quinolinate PRTase N-terminal domain-like"/>
    <property type="match status" value="1"/>
</dbReference>
<comment type="similarity">
    <text evidence="2 7 8">Belongs to the NAPRTase family.</text>
</comment>
<dbReference type="EMBL" id="JAXLPB010000001">
    <property type="protein sequence ID" value="MDY8107836.1"/>
    <property type="molecule type" value="Genomic_DNA"/>
</dbReference>
<evidence type="ECO:0000256" key="1">
    <source>
        <dbReference type="ARBA" id="ARBA00004952"/>
    </source>
</evidence>
<evidence type="ECO:0000259" key="10">
    <source>
        <dbReference type="Pfam" id="PF17767"/>
    </source>
</evidence>
<evidence type="ECO:0000313" key="12">
    <source>
        <dbReference type="Proteomes" id="UP001294412"/>
    </source>
</evidence>
<dbReference type="Pfam" id="PF17767">
    <property type="entry name" value="NAPRTase_N"/>
    <property type="match status" value="1"/>
</dbReference>
<comment type="catalytic activity">
    <reaction evidence="7 8">
        <text>5-phospho-alpha-D-ribose 1-diphosphate + nicotinate + ATP + H2O = nicotinate beta-D-ribonucleotide + ADP + phosphate + diphosphate</text>
        <dbReference type="Rhea" id="RHEA:36163"/>
        <dbReference type="ChEBI" id="CHEBI:15377"/>
        <dbReference type="ChEBI" id="CHEBI:30616"/>
        <dbReference type="ChEBI" id="CHEBI:32544"/>
        <dbReference type="ChEBI" id="CHEBI:33019"/>
        <dbReference type="ChEBI" id="CHEBI:43474"/>
        <dbReference type="ChEBI" id="CHEBI:57502"/>
        <dbReference type="ChEBI" id="CHEBI:58017"/>
        <dbReference type="ChEBI" id="CHEBI:456216"/>
        <dbReference type="EC" id="6.3.4.21"/>
    </reaction>
</comment>
<keyword evidence="6 7" id="KW-0662">Pyridine nucleotide biosynthesis</keyword>
<dbReference type="InterPro" id="IPR007229">
    <property type="entry name" value="Nic_PRibTrfase-Fam"/>
</dbReference>